<keyword evidence="3" id="KW-0560">Oxidoreductase</keyword>
<sequence length="460" mass="51248">MLTMETRRVSQSSIPDDKLQVVAIAGGIMTYTQTTQKSGPRRMLSERDNGPQQFDEPEWSDTMSNHDPAGLYGALKINGPTTRSRYSILNFVAILLYQVHTCYKGKESTTMKLQALRVAVSTLLDVVEGTTYKISMMVNAGTSIQYTFWIDGHTFTVVGTDFVPIEGYETDTLNIAVGQRYDIIIKANADCSDGTNFCIHAARDCNEPSQISTLGIIRYDSTSTELPPDYQDYRLNFGCLEPPAKDLVPVVSKQVGKSINGLTPNQYLNASLQLYPRIDANTHLVKWSLKDYPMYLNWSVPSLKLIQDNSDTTGAAFPQDYVSIFLDYPNNNSLYLLVEGMFNTTDPSIEAVNTSHSIHLHGHDFSILAQSNTPFDITTFSPNLDNPPRRDTAMLPKNGYLVIGFERDNPGVWLLHCHIVWYVFSGITVQFVKNSGQLKSLVSKAGVMPGLDNQCDAWTS</sequence>
<reference evidence="7 8" key="1">
    <citation type="journal article" date="2014" name="Genome Announc.">
        <title>Draft genome sequence of Sclerotinia borealis, a psychrophilic plant pathogenic fungus.</title>
        <authorList>
            <person name="Mardanov A.V."/>
            <person name="Beletsky A.V."/>
            <person name="Kadnikov V.V."/>
            <person name="Ignatov A.N."/>
            <person name="Ravin N.V."/>
        </authorList>
    </citation>
    <scope>NUCLEOTIDE SEQUENCE [LARGE SCALE GENOMIC DNA]</scope>
    <source>
        <strain evidence="8">F-4157</strain>
    </source>
</reference>
<evidence type="ECO:0008006" key="9">
    <source>
        <dbReference type="Google" id="ProtNLM"/>
    </source>
</evidence>
<dbReference type="InterPro" id="IPR008972">
    <property type="entry name" value="Cupredoxin"/>
</dbReference>
<dbReference type="PANTHER" id="PTHR11709">
    <property type="entry name" value="MULTI-COPPER OXIDASE"/>
    <property type="match status" value="1"/>
</dbReference>
<evidence type="ECO:0000313" key="8">
    <source>
        <dbReference type="Proteomes" id="UP000019487"/>
    </source>
</evidence>
<keyword evidence="2" id="KW-0479">Metal-binding</keyword>
<dbReference type="OrthoDB" id="2121828at2759"/>
<evidence type="ECO:0000256" key="4">
    <source>
        <dbReference type="SAM" id="MobiDB-lite"/>
    </source>
</evidence>
<evidence type="ECO:0000313" key="7">
    <source>
        <dbReference type="EMBL" id="ESZ98439.1"/>
    </source>
</evidence>
<evidence type="ECO:0000259" key="6">
    <source>
        <dbReference type="Pfam" id="PF07731"/>
    </source>
</evidence>
<comment type="caution">
    <text evidence="7">The sequence shown here is derived from an EMBL/GenBank/DDBJ whole genome shotgun (WGS) entry which is preliminary data.</text>
</comment>
<dbReference type="InterPro" id="IPR001117">
    <property type="entry name" value="Cu-oxidase_2nd"/>
</dbReference>
<gene>
    <name evidence="7" type="ORF">SBOR_1101</name>
</gene>
<dbReference type="EMBL" id="AYSA01000041">
    <property type="protein sequence ID" value="ESZ98439.1"/>
    <property type="molecule type" value="Genomic_DNA"/>
</dbReference>
<keyword evidence="8" id="KW-1185">Reference proteome</keyword>
<dbReference type="Gene3D" id="2.60.40.420">
    <property type="entry name" value="Cupredoxins - blue copper proteins"/>
    <property type="match status" value="2"/>
</dbReference>
<organism evidence="7 8">
    <name type="scientific">Sclerotinia borealis (strain F-4128)</name>
    <dbReference type="NCBI Taxonomy" id="1432307"/>
    <lineage>
        <taxon>Eukaryota</taxon>
        <taxon>Fungi</taxon>
        <taxon>Dikarya</taxon>
        <taxon>Ascomycota</taxon>
        <taxon>Pezizomycotina</taxon>
        <taxon>Leotiomycetes</taxon>
        <taxon>Helotiales</taxon>
        <taxon>Sclerotiniaceae</taxon>
        <taxon>Sclerotinia</taxon>
    </lineage>
</organism>
<evidence type="ECO:0000256" key="2">
    <source>
        <dbReference type="ARBA" id="ARBA00022723"/>
    </source>
</evidence>
<feature type="domain" description="Plastocyanin-like" evidence="6">
    <location>
        <begin position="297"/>
        <end position="435"/>
    </location>
</feature>
<evidence type="ECO:0000259" key="5">
    <source>
        <dbReference type="Pfam" id="PF00394"/>
    </source>
</evidence>
<evidence type="ECO:0000256" key="1">
    <source>
        <dbReference type="ARBA" id="ARBA00010609"/>
    </source>
</evidence>
<dbReference type="CDD" id="cd13901">
    <property type="entry name" value="CuRO_3_MaLCC_like"/>
    <property type="match status" value="1"/>
</dbReference>
<dbReference type="GO" id="GO:0016491">
    <property type="term" value="F:oxidoreductase activity"/>
    <property type="evidence" value="ECO:0007669"/>
    <property type="project" value="UniProtKB-KW"/>
</dbReference>
<dbReference type="GO" id="GO:0005507">
    <property type="term" value="F:copper ion binding"/>
    <property type="evidence" value="ECO:0007669"/>
    <property type="project" value="InterPro"/>
</dbReference>
<proteinExistence type="inferred from homology"/>
<dbReference type="AlphaFoldDB" id="W9CV17"/>
<dbReference type="Proteomes" id="UP000019487">
    <property type="component" value="Unassembled WGS sequence"/>
</dbReference>
<dbReference type="PANTHER" id="PTHR11709:SF71">
    <property type="entry name" value="OXIDOREDUCTASE TPCJ"/>
    <property type="match status" value="1"/>
</dbReference>
<dbReference type="InterPro" id="IPR011706">
    <property type="entry name" value="Cu-oxidase_C"/>
</dbReference>
<dbReference type="STRING" id="1432307.W9CV17"/>
<feature type="region of interest" description="Disordered" evidence="4">
    <location>
        <begin position="34"/>
        <end position="62"/>
    </location>
</feature>
<protein>
    <recommendedName>
        <fullName evidence="9">Multicopper oxidase</fullName>
    </recommendedName>
</protein>
<dbReference type="Pfam" id="PF00394">
    <property type="entry name" value="Cu-oxidase"/>
    <property type="match status" value="1"/>
</dbReference>
<dbReference type="HOGENOM" id="CLU_006504_3_2_1"/>
<name>W9CV17_SCLBF</name>
<dbReference type="InterPro" id="IPR045087">
    <property type="entry name" value="Cu-oxidase_fam"/>
</dbReference>
<dbReference type="SUPFAM" id="SSF49503">
    <property type="entry name" value="Cupredoxins"/>
    <property type="match status" value="2"/>
</dbReference>
<feature type="domain" description="Plastocyanin-like" evidence="5">
    <location>
        <begin position="122"/>
        <end position="221"/>
    </location>
</feature>
<comment type="similarity">
    <text evidence="1">Belongs to the multicopper oxidase family.</text>
</comment>
<dbReference type="Pfam" id="PF07731">
    <property type="entry name" value="Cu-oxidase_2"/>
    <property type="match status" value="1"/>
</dbReference>
<evidence type="ECO:0000256" key="3">
    <source>
        <dbReference type="ARBA" id="ARBA00023002"/>
    </source>
</evidence>
<accession>W9CV17</accession>